<evidence type="ECO:0000313" key="4">
    <source>
        <dbReference type="Proteomes" id="UP000500961"/>
    </source>
</evidence>
<feature type="transmembrane region" description="Helical" evidence="1">
    <location>
        <begin position="82"/>
        <end position="104"/>
    </location>
</feature>
<protein>
    <recommendedName>
        <fullName evidence="2">Putative zinc-finger domain-containing protein</fullName>
    </recommendedName>
</protein>
<dbReference type="Proteomes" id="UP000500961">
    <property type="component" value="Chromosome"/>
</dbReference>
<keyword evidence="4" id="KW-1185">Reference proteome</keyword>
<keyword evidence="1" id="KW-0812">Transmembrane</keyword>
<reference evidence="3 4" key="1">
    <citation type="submission" date="2019-07" db="EMBL/GenBank/DDBJ databases">
        <title>Thalassofilum flectens gen. nov., sp. nov., a novel moderate thermophilic anaerobe from a shallow sea hot spring in Kunashir Island (Russia), representing a new family in the order Bacteroidales, and proposal of Thalassofilacea fam. nov.</title>
        <authorList>
            <person name="Kochetkova T.V."/>
            <person name="Podosokorskaya O.A."/>
            <person name="Novikov A."/>
            <person name="Elcheninov A.G."/>
            <person name="Toshchakov S.V."/>
            <person name="Kublanov I.V."/>
        </authorList>
    </citation>
    <scope>NUCLEOTIDE SEQUENCE [LARGE SCALE GENOMIC DNA]</scope>
    <source>
        <strain evidence="3 4">38-H</strain>
    </source>
</reference>
<evidence type="ECO:0000259" key="2">
    <source>
        <dbReference type="Pfam" id="PF13490"/>
    </source>
</evidence>
<organism evidence="3 4">
    <name type="scientific">Tenuifilum thalassicum</name>
    <dbReference type="NCBI Taxonomy" id="2590900"/>
    <lineage>
        <taxon>Bacteria</taxon>
        <taxon>Pseudomonadati</taxon>
        <taxon>Bacteroidota</taxon>
        <taxon>Bacteroidia</taxon>
        <taxon>Bacteroidales</taxon>
        <taxon>Tenuifilaceae</taxon>
        <taxon>Tenuifilum</taxon>
    </lineage>
</organism>
<dbReference type="Pfam" id="PF13490">
    <property type="entry name" value="zf-HC2"/>
    <property type="match status" value="1"/>
</dbReference>
<dbReference type="EMBL" id="CP041345">
    <property type="protein sequence ID" value="QKG79842.1"/>
    <property type="molecule type" value="Genomic_DNA"/>
</dbReference>
<evidence type="ECO:0000313" key="3">
    <source>
        <dbReference type="EMBL" id="QKG79842.1"/>
    </source>
</evidence>
<gene>
    <name evidence="3" type="ORF">FHG85_06065</name>
</gene>
<dbReference type="KEGG" id="ttz:FHG85_06065"/>
<dbReference type="AlphaFoldDB" id="A0A7D4C8W8"/>
<dbReference type="RefSeq" id="WP_173073988.1">
    <property type="nucleotide sequence ID" value="NZ_CP041345.1"/>
</dbReference>
<evidence type="ECO:0000256" key="1">
    <source>
        <dbReference type="SAM" id="Phobius"/>
    </source>
</evidence>
<name>A0A7D4C8W8_9BACT</name>
<feature type="domain" description="Putative zinc-finger" evidence="2">
    <location>
        <begin position="3"/>
        <end position="37"/>
    </location>
</feature>
<dbReference type="InterPro" id="IPR027383">
    <property type="entry name" value="Znf_put"/>
</dbReference>
<keyword evidence="1" id="KW-1133">Transmembrane helix</keyword>
<accession>A0A7D4C8W8</accession>
<proteinExistence type="predicted"/>
<keyword evidence="1" id="KW-0472">Membrane</keyword>
<sequence>MRCKRVNILMDDYLKGNLVDETLHEFESHIKNCTKCQSNLSISKSLRELASEDASDYIENPFFANRVLARIEQNRISAGMSLYAKLASYAAVAAAIILGLFIGMEIGSFGTQVISTSNNAELIAEDYIPSSTENLYIINAEDVENQNK</sequence>